<protein>
    <submittedName>
        <fullName evidence="4">SPOR domain-containing protein</fullName>
    </submittedName>
</protein>
<keyword evidence="2" id="KW-0472">Membrane</keyword>
<feature type="domain" description="SPOR" evidence="3">
    <location>
        <begin position="104"/>
        <end position="179"/>
    </location>
</feature>
<dbReference type="SUPFAM" id="SSF110997">
    <property type="entry name" value="Sporulation related repeat"/>
    <property type="match status" value="1"/>
</dbReference>
<proteinExistence type="predicted"/>
<name>A0ABZ1BL90_9FIRM</name>
<keyword evidence="5" id="KW-1185">Reference proteome</keyword>
<dbReference type="PANTHER" id="PTHR38687">
    <property type="entry name" value="CELL DIVISION PROTEIN DEDD-RELATED"/>
    <property type="match status" value="1"/>
</dbReference>
<evidence type="ECO:0000259" key="3">
    <source>
        <dbReference type="PROSITE" id="PS51724"/>
    </source>
</evidence>
<evidence type="ECO:0000256" key="1">
    <source>
        <dbReference type="SAM" id="MobiDB-lite"/>
    </source>
</evidence>
<dbReference type="InterPro" id="IPR007730">
    <property type="entry name" value="SPOR-like_dom"/>
</dbReference>
<organism evidence="4 5">
    <name type="scientific">Geochorda subterranea</name>
    <dbReference type="NCBI Taxonomy" id="3109564"/>
    <lineage>
        <taxon>Bacteria</taxon>
        <taxon>Bacillati</taxon>
        <taxon>Bacillota</taxon>
        <taxon>Limnochordia</taxon>
        <taxon>Limnochordales</taxon>
        <taxon>Geochordaceae</taxon>
        <taxon>Geochorda</taxon>
    </lineage>
</organism>
<dbReference type="RefSeq" id="WP_324667832.1">
    <property type="nucleotide sequence ID" value="NZ_CP141614.1"/>
</dbReference>
<feature type="compositionally biased region" description="Low complexity" evidence="1">
    <location>
        <begin position="78"/>
        <end position="92"/>
    </location>
</feature>
<dbReference type="Proteomes" id="UP001333102">
    <property type="component" value="Chromosome"/>
</dbReference>
<evidence type="ECO:0000256" key="2">
    <source>
        <dbReference type="SAM" id="Phobius"/>
    </source>
</evidence>
<keyword evidence="2" id="KW-0812">Transmembrane</keyword>
<gene>
    <name evidence="4" type="ORF">VLY81_08995</name>
</gene>
<evidence type="ECO:0000313" key="4">
    <source>
        <dbReference type="EMBL" id="WRP13587.1"/>
    </source>
</evidence>
<dbReference type="Gene3D" id="3.30.70.1070">
    <property type="entry name" value="Sporulation related repeat"/>
    <property type="match status" value="1"/>
</dbReference>
<dbReference type="Pfam" id="PF05036">
    <property type="entry name" value="SPOR"/>
    <property type="match status" value="1"/>
</dbReference>
<accession>A0ABZ1BL90</accession>
<dbReference type="InterPro" id="IPR036680">
    <property type="entry name" value="SPOR-like_sf"/>
</dbReference>
<dbReference type="InterPro" id="IPR052521">
    <property type="entry name" value="Cell_div_SPOR-domain"/>
</dbReference>
<sequence length="179" mass="18300">MGEGPEPHAMSSRVRSGIAFGLTLVVVIVVGALGGYVLGRYVFDRLMTGGTVAQAPRSVATAPSRVPATGPEPAPAVTAPQASSSSRATAPTPASPAPTPVPAAGGGASFFVQVGAFGSSERAADLAQQLRQQGLPVVVETQSGNPVLYKVRVGPYARREDAVQVLQRLKPTMPDAFIP</sequence>
<dbReference type="EMBL" id="CP141614">
    <property type="protein sequence ID" value="WRP13587.1"/>
    <property type="molecule type" value="Genomic_DNA"/>
</dbReference>
<feature type="transmembrane region" description="Helical" evidence="2">
    <location>
        <begin position="18"/>
        <end position="38"/>
    </location>
</feature>
<feature type="region of interest" description="Disordered" evidence="1">
    <location>
        <begin position="54"/>
        <end position="102"/>
    </location>
</feature>
<reference evidence="5" key="1">
    <citation type="submission" date="2023-12" db="EMBL/GenBank/DDBJ databases">
        <title>Novel isolates from deep terrestrial aquifers shed light on the physiology and ecology of the class Limnochordia.</title>
        <authorList>
            <person name="Karnachuk O.V."/>
            <person name="Lukina A.P."/>
            <person name="Avakyan M.R."/>
            <person name="Kadnikov V."/>
            <person name="Begmatov S."/>
            <person name="Beletsky A.V."/>
            <person name="Mardanov A.V."/>
            <person name="Ravin N.V."/>
        </authorList>
    </citation>
    <scope>NUCLEOTIDE SEQUENCE [LARGE SCALE GENOMIC DNA]</scope>
    <source>
        <strain evidence="5">LN</strain>
    </source>
</reference>
<evidence type="ECO:0000313" key="5">
    <source>
        <dbReference type="Proteomes" id="UP001333102"/>
    </source>
</evidence>
<dbReference type="PROSITE" id="PS51724">
    <property type="entry name" value="SPOR"/>
    <property type="match status" value="1"/>
</dbReference>
<keyword evidence="2" id="KW-1133">Transmembrane helix</keyword>
<dbReference type="PANTHER" id="PTHR38687:SF1">
    <property type="entry name" value="CELL DIVISION PROTEIN DEDD"/>
    <property type="match status" value="1"/>
</dbReference>